<evidence type="ECO:0000256" key="1">
    <source>
        <dbReference type="SAM" id="Phobius"/>
    </source>
</evidence>
<sequence>MDYFDDSDSSVEIRYTRRRIRRISSSDDSEVDQCGSFINGDYVWKPQNHTPIVHDFSGVSGVTVNTQNLSRREVFELFFNEELVRKIISETNKYGATNADFVPVTDDELKIFIALNILMSLVPKPTIQSYWTKDKSIETPYFKNVIPRNRFISIATNLHFSSNDISNDPLIKIQEVSEIIRKNFIRMYVPNKNISIDESLIRCRSCLRYIQFIKTKRARFGTKFHKLCDSKTRYIHNFKIYVGKDKTNTGSASRNVVINLLKESRLLYKGYCLFIDYWYSSPSLYRELYNMRTNVCGTARMNRKEMPRELKLLQLEKGEAVVFSTTDMAAIKWKDKKDVVLLTTMHNLDFVETEKTNLYTGQKSFKPTVVIDYDKNMGGVDVGDQMLSKFHTMRRCKKAYKNIFFYFIDMMLLNSYIIFKNNKKDRAFHVYKQKLAEEIVEKYFANVRIREVSSINDSLTRYTGRHFPIRIPPTLARGNKTSKRCVVCLSMLLRKETVFKCDVCNVALCIDHFKKYHVK</sequence>
<keyword evidence="1" id="KW-1133">Transmembrane helix</keyword>
<dbReference type="Proteomes" id="UP000515204">
    <property type="component" value="Unplaced"/>
</dbReference>
<name>A0A6P3Y752_DINQU</name>
<evidence type="ECO:0000259" key="2">
    <source>
        <dbReference type="Pfam" id="PF13843"/>
    </source>
</evidence>
<dbReference type="PANTHER" id="PTHR46599:SF3">
    <property type="entry name" value="PIGGYBAC TRANSPOSABLE ELEMENT-DERIVED PROTEIN 4"/>
    <property type="match status" value="1"/>
</dbReference>
<keyword evidence="1" id="KW-0472">Membrane</keyword>
<dbReference type="GeneID" id="106750798"/>
<dbReference type="InterPro" id="IPR029526">
    <property type="entry name" value="PGBD"/>
</dbReference>
<proteinExistence type="predicted"/>
<accession>A0A6P3Y752</accession>
<gene>
    <name evidence="4" type="primary">LOC106750798</name>
</gene>
<dbReference type="KEGG" id="dqu:106750798"/>
<dbReference type="RefSeq" id="XP_014486866.1">
    <property type="nucleotide sequence ID" value="XM_014631380.1"/>
</dbReference>
<organism evidence="3 4">
    <name type="scientific">Dinoponera quadriceps</name>
    <name type="common">South American ant</name>
    <dbReference type="NCBI Taxonomy" id="609295"/>
    <lineage>
        <taxon>Eukaryota</taxon>
        <taxon>Metazoa</taxon>
        <taxon>Ecdysozoa</taxon>
        <taxon>Arthropoda</taxon>
        <taxon>Hexapoda</taxon>
        <taxon>Insecta</taxon>
        <taxon>Pterygota</taxon>
        <taxon>Neoptera</taxon>
        <taxon>Endopterygota</taxon>
        <taxon>Hymenoptera</taxon>
        <taxon>Apocrita</taxon>
        <taxon>Aculeata</taxon>
        <taxon>Formicoidea</taxon>
        <taxon>Formicidae</taxon>
        <taxon>Ponerinae</taxon>
        <taxon>Ponerini</taxon>
        <taxon>Dinoponera</taxon>
    </lineage>
</organism>
<dbReference type="OrthoDB" id="7670206at2759"/>
<reference evidence="4" key="1">
    <citation type="submission" date="2025-08" db="UniProtKB">
        <authorList>
            <consortium name="RefSeq"/>
        </authorList>
    </citation>
    <scope>IDENTIFICATION</scope>
</reference>
<feature type="domain" description="PiggyBac transposable element-derived protein" evidence="2">
    <location>
        <begin position="72"/>
        <end position="416"/>
    </location>
</feature>
<keyword evidence="3" id="KW-1185">Reference proteome</keyword>
<evidence type="ECO:0000313" key="3">
    <source>
        <dbReference type="Proteomes" id="UP000515204"/>
    </source>
</evidence>
<evidence type="ECO:0000313" key="4">
    <source>
        <dbReference type="RefSeq" id="XP_014486866.1"/>
    </source>
</evidence>
<protein>
    <submittedName>
        <fullName evidence="4">PiggyBac transposable element-derived protein 4-like isoform X1</fullName>
    </submittedName>
</protein>
<dbReference type="Pfam" id="PF13843">
    <property type="entry name" value="DDE_Tnp_1_7"/>
    <property type="match status" value="1"/>
</dbReference>
<dbReference type="PANTHER" id="PTHR46599">
    <property type="entry name" value="PIGGYBAC TRANSPOSABLE ELEMENT-DERIVED PROTEIN 4"/>
    <property type="match status" value="1"/>
</dbReference>
<dbReference type="AlphaFoldDB" id="A0A6P3Y752"/>
<feature type="transmembrane region" description="Helical" evidence="1">
    <location>
        <begin position="403"/>
        <end position="419"/>
    </location>
</feature>
<keyword evidence="1" id="KW-0812">Transmembrane</keyword>